<feature type="compositionally biased region" description="Polar residues" evidence="3">
    <location>
        <begin position="364"/>
        <end position="375"/>
    </location>
</feature>
<dbReference type="PANTHER" id="PTHR33308">
    <property type="entry name" value="PEPTIDOGLYCAN HYDROLASE FLGJ"/>
    <property type="match status" value="1"/>
</dbReference>
<organism evidence="6 7">
    <name type="scientific">Candidatus Enterococcus moelleringii</name>
    <dbReference type="NCBI Taxonomy" id="2815325"/>
    <lineage>
        <taxon>Bacteria</taxon>
        <taxon>Bacillati</taxon>
        <taxon>Bacillota</taxon>
        <taxon>Bacilli</taxon>
        <taxon>Lactobacillales</taxon>
        <taxon>Enterococcaceae</taxon>
        <taxon>Enterococcus</taxon>
    </lineage>
</organism>
<keyword evidence="4" id="KW-0732">Signal</keyword>
<gene>
    <name evidence="6" type="ORF">JZO70_16790</name>
</gene>
<reference evidence="6 7" key="1">
    <citation type="submission" date="2021-03" db="EMBL/GenBank/DDBJ databases">
        <title>Enterococcal diversity collection.</title>
        <authorList>
            <person name="Gilmore M.S."/>
            <person name="Schwartzman J."/>
            <person name="Van Tyne D."/>
            <person name="Martin M."/>
            <person name="Earl A.M."/>
            <person name="Manson A.L."/>
            <person name="Straub T."/>
            <person name="Salamzade R."/>
            <person name="Saavedra J."/>
            <person name="Lebreton F."/>
            <person name="Prichula J."/>
            <person name="Schaufler K."/>
            <person name="Gaca A."/>
            <person name="Sgardioli B."/>
            <person name="Wagenaar J."/>
            <person name="Strong T."/>
        </authorList>
    </citation>
    <scope>NUCLEOTIDE SEQUENCE [LARGE SCALE GENOMIC DNA]</scope>
    <source>
        <strain evidence="6 7">669A</strain>
    </source>
</reference>
<feature type="compositionally biased region" description="Polar residues" evidence="3">
    <location>
        <begin position="331"/>
        <end position="350"/>
    </location>
</feature>
<dbReference type="Pfam" id="PF01832">
    <property type="entry name" value="Glucosaminidase"/>
    <property type="match status" value="1"/>
</dbReference>
<feature type="compositionally biased region" description="Low complexity" evidence="3">
    <location>
        <begin position="41"/>
        <end position="67"/>
    </location>
</feature>
<dbReference type="RefSeq" id="WP_207674826.1">
    <property type="nucleotide sequence ID" value="NZ_JAFREM010000028.1"/>
</dbReference>
<evidence type="ECO:0000256" key="4">
    <source>
        <dbReference type="SAM" id="SignalP"/>
    </source>
</evidence>
<feature type="compositionally biased region" description="Polar residues" evidence="3">
    <location>
        <begin position="77"/>
        <end position="106"/>
    </location>
</feature>
<feature type="domain" description="Mannosyl-glycoprotein endo-beta-N-acetylglucosamidase-like" evidence="5">
    <location>
        <begin position="144"/>
        <end position="304"/>
    </location>
</feature>
<comment type="similarity">
    <text evidence="1">Belongs to the glycosyl hydrolase 73 family.</text>
</comment>
<dbReference type="Gene3D" id="1.10.530.10">
    <property type="match status" value="1"/>
</dbReference>
<evidence type="ECO:0000259" key="5">
    <source>
        <dbReference type="SMART" id="SM00047"/>
    </source>
</evidence>
<feature type="signal peptide" evidence="4">
    <location>
        <begin position="1"/>
        <end position="19"/>
    </location>
</feature>
<feature type="region of interest" description="Disordered" evidence="3">
    <location>
        <begin position="304"/>
        <end position="350"/>
    </location>
</feature>
<keyword evidence="2" id="KW-0378">Hydrolase</keyword>
<feature type="chain" id="PRO_5047329571" evidence="4">
    <location>
        <begin position="20"/>
        <end position="375"/>
    </location>
</feature>
<dbReference type="InterPro" id="IPR051056">
    <property type="entry name" value="Glycosyl_Hydrolase_73"/>
</dbReference>
<evidence type="ECO:0000256" key="2">
    <source>
        <dbReference type="ARBA" id="ARBA00022801"/>
    </source>
</evidence>
<sequence length="375" mass="40784">MKSKVLLLLSCFLLSGCQAQVKQAVLAETKETHASRQELLPQETSSPSTATSTPDSQPVENSVVEESSSIKEEPVASTDNGESSVITEPTESTVGNVPSSESTEATSDLKSDTKPTTEPTAKAVQQVISSPVTAKKVEENYQFSMVKNQTTEEFIQTIGKDAQQIAWDEGLYASVMIAQAILETGSGNSQLARPPHHNLFGIKGSYQGKQVNFNTQEDKGNGELYTINSGFRQYPSYKESLEDYAALLKNGLSGNPGFYQATWKESAATYQDATKALTGKYATDTSYDKKLNALIETYELTSYDQEPNKEIEPELSAETAGSAESQKEIDSPNTESSESGEQKQIITTRTKYPVMRAIPIAQRPANQVSGNRIAE</sequence>
<name>A0ABS3LHK8_9ENTE</name>
<evidence type="ECO:0000256" key="3">
    <source>
        <dbReference type="SAM" id="MobiDB-lite"/>
    </source>
</evidence>
<comment type="caution">
    <text evidence="6">The sequence shown here is derived from an EMBL/GenBank/DDBJ whole genome shotgun (WGS) entry which is preliminary data.</text>
</comment>
<dbReference type="EMBL" id="JAFREM010000028">
    <property type="protein sequence ID" value="MBO1307834.1"/>
    <property type="molecule type" value="Genomic_DNA"/>
</dbReference>
<dbReference type="Gene3D" id="4.10.80.30">
    <property type="entry name" value="DNA polymerase, domain 6"/>
    <property type="match status" value="1"/>
</dbReference>
<keyword evidence="7" id="KW-1185">Reference proteome</keyword>
<feature type="region of interest" description="Disordered" evidence="3">
    <location>
        <begin position="356"/>
        <end position="375"/>
    </location>
</feature>
<feature type="region of interest" description="Disordered" evidence="3">
    <location>
        <begin position="31"/>
        <end position="125"/>
    </location>
</feature>
<proteinExistence type="inferred from homology"/>
<dbReference type="PROSITE" id="PS51257">
    <property type="entry name" value="PROKAR_LIPOPROTEIN"/>
    <property type="match status" value="1"/>
</dbReference>
<dbReference type="Proteomes" id="UP000664601">
    <property type="component" value="Unassembled WGS sequence"/>
</dbReference>
<dbReference type="InterPro" id="IPR002901">
    <property type="entry name" value="MGlyc_endo_b_GlcNAc-like_dom"/>
</dbReference>
<evidence type="ECO:0000313" key="6">
    <source>
        <dbReference type="EMBL" id="MBO1307834.1"/>
    </source>
</evidence>
<dbReference type="SMART" id="SM00047">
    <property type="entry name" value="LYZ2"/>
    <property type="match status" value="1"/>
</dbReference>
<evidence type="ECO:0000256" key="1">
    <source>
        <dbReference type="ARBA" id="ARBA00010266"/>
    </source>
</evidence>
<dbReference type="PANTHER" id="PTHR33308:SF9">
    <property type="entry name" value="PEPTIDOGLYCAN HYDROLASE FLGJ"/>
    <property type="match status" value="1"/>
</dbReference>
<evidence type="ECO:0000313" key="7">
    <source>
        <dbReference type="Proteomes" id="UP000664601"/>
    </source>
</evidence>
<accession>A0ABS3LHK8</accession>
<protein>
    <submittedName>
        <fullName evidence="6">Glucosaminidase domain-containing protein</fullName>
    </submittedName>
</protein>